<comment type="caution">
    <text evidence="1">The sequence shown here is derived from an EMBL/GenBank/DDBJ whole genome shotgun (WGS) entry which is preliminary data.</text>
</comment>
<evidence type="ECO:0000313" key="2">
    <source>
        <dbReference type="Proteomes" id="UP000310200"/>
    </source>
</evidence>
<organism evidence="1 2">
    <name type="scientific">Temnothorax longispinosus</name>
    <dbReference type="NCBI Taxonomy" id="300112"/>
    <lineage>
        <taxon>Eukaryota</taxon>
        <taxon>Metazoa</taxon>
        <taxon>Ecdysozoa</taxon>
        <taxon>Arthropoda</taxon>
        <taxon>Hexapoda</taxon>
        <taxon>Insecta</taxon>
        <taxon>Pterygota</taxon>
        <taxon>Neoptera</taxon>
        <taxon>Endopterygota</taxon>
        <taxon>Hymenoptera</taxon>
        <taxon>Apocrita</taxon>
        <taxon>Aculeata</taxon>
        <taxon>Formicoidea</taxon>
        <taxon>Formicidae</taxon>
        <taxon>Myrmicinae</taxon>
        <taxon>Temnothorax</taxon>
    </lineage>
</organism>
<dbReference type="EMBL" id="QBLH01002341">
    <property type="protein sequence ID" value="TGZ48706.1"/>
    <property type="molecule type" value="Genomic_DNA"/>
</dbReference>
<dbReference type="Proteomes" id="UP000310200">
    <property type="component" value="Unassembled WGS sequence"/>
</dbReference>
<sequence>MYPNIECYWKVSRNVENGCRARGDQVLDDTEWLAMSSKYWKEVFLELFSICCRHINSTTVARFFLSAARAKLFKLSAKGERLGCTFLAFPSFISYRTRAEAEVDSYIPGGDRNP</sequence>
<protein>
    <submittedName>
        <fullName evidence="1">Metabotropic glutamate receptor 2</fullName>
    </submittedName>
</protein>
<keyword evidence="1" id="KW-0675">Receptor</keyword>
<reference evidence="1 2" key="1">
    <citation type="journal article" date="2019" name="Philos. Trans. R. Soc. Lond., B, Biol. Sci.">
        <title>Ant behaviour and brain gene expression of defending hosts depend on the ecological success of the intruding social parasite.</title>
        <authorList>
            <person name="Kaur R."/>
            <person name="Stoldt M."/>
            <person name="Jongepier E."/>
            <person name="Feldmeyer B."/>
            <person name="Menzel F."/>
            <person name="Bornberg-Bauer E."/>
            <person name="Foitzik S."/>
        </authorList>
    </citation>
    <scope>NUCLEOTIDE SEQUENCE [LARGE SCALE GENOMIC DNA]</scope>
    <source>
        <tissue evidence="1">Whole body</tissue>
    </source>
</reference>
<proteinExistence type="predicted"/>
<name>A0A4S2KI35_9HYME</name>
<dbReference type="AlphaFoldDB" id="A0A4S2KI35"/>
<accession>A0A4S2KI35</accession>
<keyword evidence="2" id="KW-1185">Reference proteome</keyword>
<gene>
    <name evidence="1" type="ORF">DBV15_08004</name>
</gene>
<evidence type="ECO:0000313" key="1">
    <source>
        <dbReference type="EMBL" id="TGZ48706.1"/>
    </source>
</evidence>